<proteinExistence type="predicted"/>
<protein>
    <submittedName>
        <fullName evidence="1">Uncharacterized protein</fullName>
    </submittedName>
</protein>
<comment type="caution">
    <text evidence="1">The sequence shown here is derived from an EMBL/GenBank/DDBJ whole genome shotgun (WGS) entry which is preliminary data.</text>
</comment>
<dbReference type="AlphaFoldDB" id="M6JRF2"/>
<organism evidence="1 2">
    <name type="scientific">Leptospira santarosai serovar Arenal str. MAVJ 401</name>
    <dbReference type="NCBI Taxonomy" id="1049976"/>
    <lineage>
        <taxon>Bacteria</taxon>
        <taxon>Pseudomonadati</taxon>
        <taxon>Spirochaetota</taxon>
        <taxon>Spirochaetia</taxon>
        <taxon>Leptospirales</taxon>
        <taxon>Leptospiraceae</taxon>
        <taxon>Leptospira</taxon>
    </lineage>
</organism>
<dbReference type="Proteomes" id="UP000012106">
    <property type="component" value="Unassembled WGS sequence"/>
</dbReference>
<dbReference type="EMBL" id="AHMU02000036">
    <property type="protein sequence ID" value="EMN22120.1"/>
    <property type="molecule type" value="Genomic_DNA"/>
</dbReference>
<name>M6JRF2_9LEPT</name>
<reference evidence="1 2" key="1">
    <citation type="submission" date="2013-01" db="EMBL/GenBank/DDBJ databases">
        <authorList>
            <person name="Harkins D.M."/>
            <person name="Durkin A.S."/>
            <person name="Brinkac L.M."/>
            <person name="Haft D.H."/>
            <person name="Selengut J.D."/>
            <person name="Sanka R."/>
            <person name="DePew J."/>
            <person name="Purushe J."/>
            <person name="Hartskeerl R.A."/>
            <person name="Ahmed A."/>
            <person name="van der Linden H."/>
            <person name="Goris M.G.A."/>
            <person name="Vinetz J.M."/>
            <person name="Sutton G.G."/>
            <person name="Nierman W.C."/>
            <person name="Fouts D.E."/>
        </authorList>
    </citation>
    <scope>NUCLEOTIDE SEQUENCE [LARGE SCALE GENOMIC DNA]</scope>
    <source>
        <strain evidence="1 2">MAVJ 401</strain>
    </source>
</reference>
<evidence type="ECO:0000313" key="1">
    <source>
        <dbReference type="EMBL" id="EMN22120.1"/>
    </source>
</evidence>
<accession>M6JRF2</accession>
<gene>
    <name evidence="1" type="ORF">LEP1GSC063_0306</name>
</gene>
<sequence length="83" mass="9944">MWEFPYGSKWPESVSKSEIVGTPTFCEYWTIEFLLRVLRRTFDSQKFFLVCKMNRGKFSLSLIGIEFFQKVDDLLFSIQWQSV</sequence>
<dbReference type="RefSeq" id="WP_004471407.1">
    <property type="nucleotide sequence ID" value="NZ_AHMU02000036.1"/>
</dbReference>
<evidence type="ECO:0000313" key="2">
    <source>
        <dbReference type="Proteomes" id="UP000012106"/>
    </source>
</evidence>